<name>A0A1G8NIX5_9FIRM</name>
<evidence type="ECO:0000313" key="2">
    <source>
        <dbReference type="Proteomes" id="UP000198945"/>
    </source>
</evidence>
<dbReference type="Proteomes" id="UP000198945">
    <property type="component" value="Unassembled WGS sequence"/>
</dbReference>
<evidence type="ECO:0000313" key="1">
    <source>
        <dbReference type="EMBL" id="SDI80057.1"/>
    </source>
</evidence>
<gene>
    <name evidence="1" type="ORF">SAMN04515654_11532</name>
</gene>
<proteinExistence type="predicted"/>
<sequence>MLKKMSGKNKTEKIMNMIFEKKPELLKDQFNAPLIKIDNNIYTEIRPLDPRDINWLRYHYYQCFNETVGDKDIKTAINTLISIAINESRKEEFYLRVAEHDDVIYYDLCNDRWQQVRIKEGDWEVIEQKDSPVLFKRYQQMNKQTILNKSSLEDVKKLLDFVNIDKRSPEAMFLLIYIATNFIPNIPHAVLHLKGVKGTAKSNLSRIIKRIVDPAMPELITLNNNLEQNLAHNWFCIFDNISKISKKQSDIFCRASTGAGIAKRKLYEDDQDIFYNIKHCVAMNGIRYNIPKSDLMDRSIIIELDPISSRDRLTEHELHKSFEEQRPSIVSGFFDLIAEAMKIKKNLEFKHYPRMADFFEWGTAIAMALGYDREYFESSYFDMIHNRLERFHNPSGFIKALKMYVEDKGAIKASASEVLETIKFYAEELDIRIEDTLSVAWVTRKIKANLEYFNDMNINFEQGKYNKRERFIHLFI</sequence>
<reference evidence="1 2" key="1">
    <citation type="submission" date="2016-10" db="EMBL/GenBank/DDBJ databases">
        <authorList>
            <person name="de Groot N.N."/>
        </authorList>
    </citation>
    <scope>NUCLEOTIDE SEQUENCE [LARGE SCALE GENOMIC DNA]</scope>
    <source>
        <strain evidence="1 2">WG7</strain>
    </source>
</reference>
<accession>A0A1G8NIX5</accession>
<protein>
    <submittedName>
        <fullName evidence="1">Uncharacterized protein</fullName>
    </submittedName>
</protein>
<dbReference type="AlphaFoldDB" id="A0A1G8NIX5"/>
<dbReference type="EMBL" id="FNEH01000015">
    <property type="protein sequence ID" value="SDI80057.1"/>
    <property type="molecule type" value="Genomic_DNA"/>
</dbReference>
<organism evidence="1 2">
    <name type="scientific">Halanaerobium congolense</name>
    <dbReference type="NCBI Taxonomy" id="54121"/>
    <lineage>
        <taxon>Bacteria</taxon>
        <taxon>Bacillati</taxon>
        <taxon>Bacillota</taxon>
        <taxon>Clostridia</taxon>
        <taxon>Halanaerobiales</taxon>
        <taxon>Halanaerobiaceae</taxon>
        <taxon>Halanaerobium</taxon>
    </lineage>
</organism>
<dbReference type="RefSeq" id="WP_089717004.1">
    <property type="nucleotide sequence ID" value="NZ_FNEH01000015.1"/>
</dbReference>